<sequence>MSATTLQDDIDLIDGDEPIDDAAVDEPASSLDEPEAAPAARKGRSVSLSVRSLGVGALILALVAGLAVMTWLYIGAQRGAAAQVQQTGEGTRAEQIALDYAVRAAVMDYKDLGPWKRALVEGTSDELGKKLTEASTAMEQILLPLEWSSSATPIAAKVRSHQDGVYIVDAFVSVMTKTIQAAENLQSTATYAVTIDPANDWKITDVGGIGQVTGQ</sequence>
<feature type="compositionally biased region" description="Acidic residues" evidence="1">
    <location>
        <begin position="8"/>
        <end position="24"/>
    </location>
</feature>
<dbReference type="RefSeq" id="WP_090590529.1">
    <property type="nucleotide sequence ID" value="NZ_CP104302.1"/>
</dbReference>
<feature type="region of interest" description="Disordered" evidence="1">
    <location>
        <begin position="1"/>
        <end position="39"/>
    </location>
</feature>
<dbReference type="STRING" id="85968.GCA_900073015_02852"/>
<keyword evidence="2" id="KW-1133">Transmembrane helix</keyword>
<evidence type="ECO:0000313" key="4">
    <source>
        <dbReference type="Proteomes" id="UP000230551"/>
    </source>
</evidence>
<dbReference type="EMBL" id="PDCN02000007">
    <property type="protein sequence ID" value="PIB75967.1"/>
    <property type="molecule type" value="Genomic_DNA"/>
</dbReference>
<dbReference type="OrthoDB" id="4381663at2"/>
<accession>A0A2G5PCD3</accession>
<dbReference type="AlphaFoldDB" id="A0A2G5PCD3"/>
<evidence type="ECO:0008006" key="5">
    <source>
        <dbReference type="Google" id="ProtNLM"/>
    </source>
</evidence>
<keyword evidence="4" id="KW-1185">Reference proteome</keyword>
<evidence type="ECO:0000313" key="3">
    <source>
        <dbReference type="EMBL" id="PIB75967.1"/>
    </source>
</evidence>
<organism evidence="3 4">
    <name type="scientific">Mycolicibacterium brumae</name>
    <dbReference type="NCBI Taxonomy" id="85968"/>
    <lineage>
        <taxon>Bacteria</taxon>
        <taxon>Bacillati</taxon>
        <taxon>Actinomycetota</taxon>
        <taxon>Actinomycetes</taxon>
        <taxon>Mycobacteriales</taxon>
        <taxon>Mycobacteriaceae</taxon>
        <taxon>Mycolicibacterium</taxon>
    </lineage>
</organism>
<name>A0A2G5PCD3_9MYCO</name>
<protein>
    <recommendedName>
        <fullName evidence="5">Mammalian cell entry protein</fullName>
    </recommendedName>
</protein>
<dbReference type="Proteomes" id="UP000230551">
    <property type="component" value="Unassembled WGS sequence"/>
</dbReference>
<feature type="transmembrane region" description="Helical" evidence="2">
    <location>
        <begin position="53"/>
        <end position="74"/>
    </location>
</feature>
<proteinExistence type="predicted"/>
<keyword evidence="2" id="KW-0812">Transmembrane</keyword>
<comment type="caution">
    <text evidence="3">The sequence shown here is derived from an EMBL/GenBank/DDBJ whole genome shotgun (WGS) entry which is preliminary data.</text>
</comment>
<gene>
    <name evidence="3" type="ORF">CQY22_007980</name>
</gene>
<reference evidence="3 4" key="1">
    <citation type="journal article" date="2017" name="Infect. Genet. Evol.">
        <title>The new phylogeny of the genus Mycobacterium: The old and the news.</title>
        <authorList>
            <person name="Tortoli E."/>
            <person name="Fedrizzi T."/>
            <person name="Meehan C.J."/>
            <person name="Trovato A."/>
            <person name="Grottola A."/>
            <person name="Giacobazzi E."/>
            <person name="Serpini G.F."/>
            <person name="Tagliazucchi S."/>
            <person name="Fabio A."/>
            <person name="Bettua C."/>
            <person name="Bertorelli R."/>
            <person name="Frascaro F."/>
            <person name="De Sanctis V."/>
            <person name="Pecorari M."/>
            <person name="Jousson O."/>
            <person name="Segata N."/>
            <person name="Cirillo D.M."/>
        </authorList>
    </citation>
    <scope>NUCLEOTIDE SEQUENCE [LARGE SCALE GENOMIC DNA]</scope>
    <source>
        <strain evidence="3 4">CIP1034565</strain>
    </source>
</reference>
<evidence type="ECO:0000256" key="1">
    <source>
        <dbReference type="SAM" id="MobiDB-lite"/>
    </source>
</evidence>
<keyword evidence="2" id="KW-0472">Membrane</keyword>
<evidence type="ECO:0000256" key="2">
    <source>
        <dbReference type="SAM" id="Phobius"/>
    </source>
</evidence>